<evidence type="ECO:0000313" key="2">
    <source>
        <dbReference type="EMBL" id="KMO72057.1"/>
    </source>
</evidence>
<dbReference type="Pfam" id="PF05834">
    <property type="entry name" value="Lycopene_cycl"/>
    <property type="match status" value="1"/>
</dbReference>
<dbReference type="EMBL" id="JYNL01000048">
    <property type="protein sequence ID" value="KMO72057.1"/>
    <property type="molecule type" value="Genomic_DNA"/>
</dbReference>
<name>A0A0J6VRF8_9MYCO</name>
<reference evidence="2 3" key="1">
    <citation type="journal article" date="2015" name="Genome Biol. Evol.">
        <title>Characterization of Three Mycobacterium spp. with Potential Use in Bioremediation by Genome Sequencing and Comparative Genomics.</title>
        <authorList>
            <person name="Das S."/>
            <person name="Pettersson B.M."/>
            <person name="Behra P.R."/>
            <person name="Ramesh M."/>
            <person name="Dasgupta S."/>
            <person name="Bhattacharya A."/>
            <person name="Kirsebom L.A."/>
        </authorList>
    </citation>
    <scope>NUCLEOTIDE SEQUENCE [LARGE SCALE GENOMIC DNA]</scope>
    <source>
        <strain evidence="2 3">DSM 43826</strain>
    </source>
</reference>
<dbReference type="InterPro" id="IPR036188">
    <property type="entry name" value="FAD/NAD-bd_sf"/>
</dbReference>
<proteinExistence type="inferred from homology"/>
<dbReference type="PATRIC" id="fig|37916.4.peg.4175"/>
<accession>A0A0J6VRF8</accession>
<dbReference type="PANTHER" id="PTHR43747:SF1">
    <property type="entry name" value="SLR1998 PROTEIN"/>
    <property type="match status" value="1"/>
</dbReference>
<protein>
    <recommendedName>
        <fullName evidence="4">Halogenase</fullName>
    </recommendedName>
</protein>
<dbReference type="PANTHER" id="PTHR43747">
    <property type="entry name" value="FAD-BINDING PROTEIN"/>
    <property type="match status" value="1"/>
</dbReference>
<gene>
    <name evidence="2" type="ORF">MCHLDSM_04206</name>
</gene>
<organism evidence="2 3">
    <name type="scientific">Mycolicibacterium chlorophenolicum</name>
    <dbReference type="NCBI Taxonomy" id="37916"/>
    <lineage>
        <taxon>Bacteria</taxon>
        <taxon>Bacillati</taxon>
        <taxon>Actinomycetota</taxon>
        <taxon>Actinomycetes</taxon>
        <taxon>Mycobacteriales</taxon>
        <taxon>Mycobacteriaceae</taxon>
        <taxon>Mycolicibacterium</taxon>
    </lineage>
</organism>
<sequence>MDVRAQVSQLDDKARDALARRIKSRLAAAGDDPSEHHVAIIGGGVAALTLALQLRSERPGTRVLVVEPTPHPVPEITHTVGESTVEISAHYLRDRLGLADHLQDAQLRKMGLRMFFTNNGNTDIAQRVEVGSSAFVPQTTYQIDRGRLENELYRRCVADGVAFATGRVRSVDLGAGTAPHRLSIQRDDDVTETTARWVVDASGRNRLLPRELDLKRANGHQCSAAWLRIKTEIDVGGWSDDPTWHSRLTEGRREFSTNHLMGEGYWVWLIRLASGATSVGIVADPAFHPFDEYNTLDKAMTWLRRHEPQCAAVLDEHAEQIQDFRVMKNYSHTVDKVYDGQARWCLTGDAGVFLDPLYSSGLDLVAIGNGLVTDLITRELDGADVVARAAISDSLFRSLTDMWCNIYRDQYVLMGSPSVMAVKVIWDIAFYWGFIGFLYSNDRFTQVADDPELVPYLQGLIDLSNRMQQFLREWAAVEHDPSPPRFVDLYVPLNFMAVLHHSMMGTSAAVREQFDANALLLRQVAGQVIDDVLTDKASRFSDDDVMAQAQAWQRDSLLRELRSVYREQQAINPISTDWVLCTAAAR</sequence>
<comment type="similarity">
    <text evidence="1">Belongs to the flavin-dependent halogenase family. Bacterial tryptophan halogenase subfamily.</text>
</comment>
<keyword evidence="3" id="KW-1185">Reference proteome</keyword>
<evidence type="ECO:0000256" key="1">
    <source>
        <dbReference type="ARBA" id="ARBA00038396"/>
    </source>
</evidence>
<dbReference type="InterPro" id="IPR050816">
    <property type="entry name" value="Flavin-dep_Halogenase_NPB"/>
</dbReference>
<dbReference type="Proteomes" id="UP000036513">
    <property type="component" value="Unassembled WGS sequence"/>
</dbReference>
<dbReference type="Gene3D" id="3.50.50.60">
    <property type="entry name" value="FAD/NAD(P)-binding domain"/>
    <property type="match status" value="1"/>
</dbReference>
<dbReference type="SUPFAM" id="SSF51905">
    <property type="entry name" value="FAD/NAD(P)-binding domain"/>
    <property type="match status" value="1"/>
</dbReference>
<evidence type="ECO:0000313" key="3">
    <source>
        <dbReference type="Proteomes" id="UP000036513"/>
    </source>
</evidence>
<comment type="caution">
    <text evidence="2">The sequence shown here is derived from an EMBL/GenBank/DDBJ whole genome shotgun (WGS) entry which is preliminary data.</text>
</comment>
<evidence type="ECO:0008006" key="4">
    <source>
        <dbReference type="Google" id="ProtNLM"/>
    </source>
</evidence>
<dbReference type="AlphaFoldDB" id="A0A0J6VRF8"/>
<dbReference type="STRING" id="37916.MCHLDSM_04206"/>